<keyword evidence="16" id="KW-1185">Reference proteome</keyword>
<feature type="compositionally biased region" description="Low complexity" evidence="10">
    <location>
        <begin position="219"/>
        <end position="252"/>
    </location>
</feature>
<dbReference type="Pfam" id="PF17941">
    <property type="entry name" value="PP_kinase_C_1"/>
    <property type="match status" value="1"/>
</dbReference>
<dbReference type="Gene3D" id="1.20.58.310">
    <property type="entry name" value="Polyphosphate kinase N-terminal domain"/>
    <property type="match status" value="1"/>
</dbReference>
<dbReference type="GO" id="GO:0005524">
    <property type="term" value="F:ATP binding"/>
    <property type="evidence" value="ECO:0007669"/>
    <property type="project" value="UniProtKB-KW"/>
</dbReference>
<dbReference type="HAMAP" id="MF_00347">
    <property type="entry name" value="Polyphosphate_kinase"/>
    <property type="match status" value="1"/>
</dbReference>
<comment type="function">
    <text evidence="8 9">Catalyzes the reversible transfer of the terminal phosphate of ATP to form a long-chain polyphosphate (polyP).</text>
</comment>
<dbReference type="InterPro" id="IPR003414">
    <property type="entry name" value="PP_kinase"/>
</dbReference>
<dbReference type="CDD" id="cd09165">
    <property type="entry name" value="PLDc_PaPPK1_C1_like"/>
    <property type="match status" value="1"/>
</dbReference>
<dbReference type="InterPro" id="IPR041108">
    <property type="entry name" value="PP_kinase_C_1"/>
</dbReference>
<feature type="binding site" evidence="8">
    <location>
        <position position="712"/>
    </location>
    <ligand>
        <name>Mg(2+)</name>
        <dbReference type="ChEBI" id="CHEBI:18420"/>
    </ligand>
</feature>
<dbReference type="NCBIfam" id="NF003917">
    <property type="entry name" value="PRK05443.1-1"/>
    <property type="match status" value="1"/>
</dbReference>
<dbReference type="NCBIfam" id="NF003918">
    <property type="entry name" value="PRK05443.1-2"/>
    <property type="match status" value="1"/>
</dbReference>
<dbReference type="Proteomes" id="UP000642748">
    <property type="component" value="Unassembled WGS sequence"/>
</dbReference>
<feature type="domain" description="Polyphosphate kinase N-terminal" evidence="12">
    <location>
        <begin position="345"/>
        <end position="451"/>
    </location>
</feature>
<feature type="domain" description="Polyphosphate kinase C-terminal" evidence="13">
    <location>
        <begin position="840"/>
        <end position="1000"/>
    </location>
</feature>
<dbReference type="GO" id="GO:0006799">
    <property type="term" value="P:polyphosphate biosynthetic process"/>
    <property type="evidence" value="ECO:0007669"/>
    <property type="project" value="UniProtKB-UniRule"/>
</dbReference>
<feature type="domain" description="Polyphosphate kinase middle" evidence="11">
    <location>
        <begin position="460"/>
        <end position="636"/>
    </location>
</feature>
<protein>
    <recommendedName>
        <fullName evidence="8 9">Polyphosphate kinase</fullName>
        <ecNumber evidence="8 9">2.7.4.1</ecNumber>
    </recommendedName>
    <alternativeName>
        <fullName evidence="8">ATP-polyphosphate phosphotransferase</fullName>
    </alternativeName>
    <alternativeName>
        <fullName evidence="8">Polyphosphoric acid kinase</fullName>
    </alternativeName>
</protein>
<feature type="domain" description="Polyphosphate kinase C-terminal" evidence="14">
    <location>
        <begin position="667"/>
        <end position="833"/>
    </location>
</feature>
<evidence type="ECO:0000313" key="16">
    <source>
        <dbReference type="Proteomes" id="UP000642748"/>
    </source>
</evidence>
<dbReference type="PANTHER" id="PTHR30218">
    <property type="entry name" value="POLYPHOSPHATE KINASE"/>
    <property type="match status" value="1"/>
</dbReference>
<keyword evidence="4 8" id="KW-0547">Nucleotide-binding</keyword>
<sequence>MSASPNPPTPPRQRRAAAPDQVSDPAARTGSGGADPGRTRRSAATDPPPARKPARRTDSATTETGTAPRPRSTRQGATAASRATRAGAATATDGATPASRATRAGAAADGATPARTAAGTGQGTRARSTGRKAAVAETDRTAEATPTTRVAGAAAAVEATETKPTRRARAATRPAVATGDAEARPAAQRAAAKRPAAKQPAVRRPATKGPDGAGEDSPAVDAAAVDSAGEGSAALNGAGEDSPAVDSAAVDSAAEDSVAEDSAAGMAAPRGGVEDPGAVEIQRELVPLPEAESVDPDRSGAVEIEASGPELVVPEHPAPQAFEPGMPPPDQAPSPLSEPLPDDRYLNRELSWLDFNARVLTLAEDPMNRLLERAKFLAIFASNLDEFYMVRVAGLKRRLQTGLPIRSVDGLSTREQLEVIAERSADLVGRHARSFTSDIQPALAAEGIHLVRWSDLDPGERDRMRDYFRDKVFPVLTPLAVDPAHPFPYISGLSLNLAVVVRDPGGGPELFARVKVPNNVPRLVTVESARRYRFLPVEDLIAAHLGQLFPGMQILEHHLFRVTRNAELEVEDDRDEDLLQALERELARRRFGPPVRLEVASTVSDHVLELLVRELDMDGHDVLRVPGLLDLSALWQVYEGVDRPDLKDRPFVPATHPRFVEGETPRSVFATLRDGDILVHHPYHSFSTSVQRFIEQAAADPNVLAIKQTLYRTSGDSPVVDALIDAAEAGKQVVVLVEIQARFDEVANIGWARKLERAGCHVAYGLVGLKTHCKTALVVRQEGNQIRRYAHIGTGNYHPKTARLYEDFGLLTADPEVGADLTDLFNVLTGYSRQTAYRRLLVAPHGVRSGIVERIEREAKFAAEGRPALVQIKVNSLVDEEVVDALYRASQAGVRIDLVVRSICTLRPGVPGLSEGIRVRSILGRFLEHSRVFRFGNDGDPEMWLGSSDLMHRNLERRVEALVRVTDPASKAELTEVLDLSMSEEITAFELGPDGSWWLRSGQSRDGSRHSEHLQSALLHRVIDRTD</sequence>
<evidence type="ECO:0000256" key="1">
    <source>
        <dbReference type="ARBA" id="ARBA00022553"/>
    </source>
</evidence>
<dbReference type="GO" id="GO:0008976">
    <property type="term" value="F:polyphosphate kinase activity"/>
    <property type="evidence" value="ECO:0007669"/>
    <property type="project" value="UniProtKB-UniRule"/>
</dbReference>
<organism evidence="15 16">
    <name type="scientific">Rugosimonospora africana</name>
    <dbReference type="NCBI Taxonomy" id="556532"/>
    <lineage>
        <taxon>Bacteria</taxon>
        <taxon>Bacillati</taxon>
        <taxon>Actinomycetota</taxon>
        <taxon>Actinomycetes</taxon>
        <taxon>Micromonosporales</taxon>
        <taxon>Micromonosporaceae</taxon>
        <taxon>Rugosimonospora</taxon>
    </lineage>
</organism>
<keyword evidence="6 8" id="KW-0067">ATP-binding</keyword>
<dbReference type="Gene3D" id="3.30.1840.10">
    <property type="entry name" value="Polyphosphate kinase middle domain"/>
    <property type="match status" value="1"/>
</dbReference>
<evidence type="ECO:0000256" key="6">
    <source>
        <dbReference type="ARBA" id="ARBA00022840"/>
    </source>
</evidence>
<evidence type="ECO:0000256" key="5">
    <source>
        <dbReference type="ARBA" id="ARBA00022777"/>
    </source>
</evidence>
<dbReference type="CDD" id="cd09168">
    <property type="entry name" value="PLDc_PaPPK1_C2_like"/>
    <property type="match status" value="1"/>
</dbReference>
<dbReference type="InterPro" id="IPR024953">
    <property type="entry name" value="PP_kinase_middle"/>
</dbReference>
<evidence type="ECO:0000256" key="9">
    <source>
        <dbReference type="RuleBase" id="RU003800"/>
    </source>
</evidence>
<dbReference type="Pfam" id="PF13090">
    <property type="entry name" value="PP_kinase_C"/>
    <property type="match status" value="1"/>
</dbReference>
<proteinExistence type="inferred from homology"/>
<evidence type="ECO:0000259" key="12">
    <source>
        <dbReference type="Pfam" id="PF13089"/>
    </source>
</evidence>
<evidence type="ECO:0000256" key="7">
    <source>
        <dbReference type="ARBA" id="ARBA00022842"/>
    </source>
</evidence>
<keyword evidence="3 8" id="KW-0479">Metal-binding</keyword>
<dbReference type="SUPFAM" id="SSF56024">
    <property type="entry name" value="Phospholipase D/nuclease"/>
    <property type="match status" value="2"/>
</dbReference>
<name>A0A8J3QQZ3_9ACTN</name>
<dbReference type="FunFam" id="3.30.870.10:FF:000001">
    <property type="entry name" value="Polyphosphate kinase"/>
    <property type="match status" value="1"/>
</dbReference>
<dbReference type="InterPro" id="IPR025198">
    <property type="entry name" value="PPK_N_dom"/>
</dbReference>
<evidence type="ECO:0000256" key="8">
    <source>
        <dbReference type="HAMAP-Rule" id="MF_00347"/>
    </source>
</evidence>
<reference evidence="15" key="1">
    <citation type="submission" date="2021-01" db="EMBL/GenBank/DDBJ databases">
        <title>Whole genome shotgun sequence of Rugosimonospora africana NBRC 104875.</title>
        <authorList>
            <person name="Komaki H."/>
            <person name="Tamura T."/>
        </authorList>
    </citation>
    <scope>NUCLEOTIDE SEQUENCE</scope>
    <source>
        <strain evidence="15">NBRC 104875</strain>
    </source>
</reference>
<dbReference type="PANTHER" id="PTHR30218:SF0">
    <property type="entry name" value="POLYPHOSPHATE KINASE"/>
    <property type="match status" value="1"/>
</dbReference>
<feature type="compositionally biased region" description="Pro residues" evidence="10">
    <location>
        <begin position="1"/>
        <end position="11"/>
    </location>
</feature>
<feature type="region of interest" description="Disordered" evidence="10">
    <location>
        <begin position="1"/>
        <end position="275"/>
    </location>
</feature>
<dbReference type="Pfam" id="PF02503">
    <property type="entry name" value="PP_kinase"/>
    <property type="match status" value="1"/>
</dbReference>
<dbReference type="NCBIfam" id="NF003921">
    <property type="entry name" value="PRK05443.2-2"/>
    <property type="match status" value="1"/>
</dbReference>
<feature type="binding site" evidence="8">
    <location>
        <position position="901"/>
    </location>
    <ligand>
        <name>ATP</name>
        <dbReference type="ChEBI" id="CHEBI:30616"/>
    </ligand>
</feature>
<dbReference type="NCBIfam" id="TIGR03705">
    <property type="entry name" value="poly_P_kin"/>
    <property type="match status" value="1"/>
</dbReference>
<dbReference type="EC" id="2.7.4.1" evidence="8 9"/>
<feature type="compositionally biased region" description="Pro residues" evidence="10">
    <location>
        <begin position="325"/>
        <end position="337"/>
    </location>
</feature>
<dbReference type="NCBIfam" id="NF003922">
    <property type="entry name" value="PRK05443.2-3"/>
    <property type="match status" value="1"/>
</dbReference>
<gene>
    <name evidence="8" type="primary">ppk</name>
    <name evidence="15" type="ORF">Raf01_17380</name>
</gene>
<dbReference type="GO" id="GO:0009358">
    <property type="term" value="C:polyphosphate kinase complex"/>
    <property type="evidence" value="ECO:0007669"/>
    <property type="project" value="InterPro"/>
</dbReference>
<feature type="active site" description="Phosphohistidine intermediate" evidence="8">
    <location>
        <position position="772"/>
    </location>
</feature>
<evidence type="ECO:0000313" key="15">
    <source>
        <dbReference type="EMBL" id="GIH13566.1"/>
    </source>
</evidence>
<dbReference type="Gene3D" id="3.30.870.10">
    <property type="entry name" value="Endonuclease Chain A"/>
    <property type="match status" value="2"/>
</dbReference>
<comment type="cofactor">
    <cofactor evidence="8">
        <name>Mg(2+)</name>
        <dbReference type="ChEBI" id="CHEBI:18420"/>
    </cofactor>
</comment>
<evidence type="ECO:0000256" key="2">
    <source>
        <dbReference type="ARBA" id="ARBA00022679"/>
    </source>
</evidence>
<feature type="binding site" evidence="8">
    <location>
        <position position="383"/>
    </location>
    <ligand>
        <name>ATP</name>
        <dbReference type="ChEBI" id="CHEBI:30616"/>
    </ligand>
</feature>
<evidence type="ECO:0000259" key="13">
    <source>
        <dbReference type="Pfam" id="PF13090"/>
    </source>
</evidence>
<dbReference type="AlphaFoldDB" id="A0A8J3QQZ3"/>
<feature type="compositionally biased region" description="Low complexity" evidence="10">
    <location>
        <begin position="73"/>
        <end position="127"/>
    </location>
</feature>
<dbReference type="SUPFAM" id="SSF140356">
    <property type="entry name" value="PPK N-terminal domain-like"/>
    <property type="match status" value="1"/>
</dbReference>
<keyword evidence="2 8" id="KW-0808">Transferase</keyword>
<dbReference type="InterPro" id="IPR036830">
    <property type="entry name" value="PP_kinase_middle_dom_sf"/>
</dbReference>
<feature type="binding site" evidence="8">
    <location>
        <position position="742"/>
    </location>
    <ligand>
        <name>Mg(2+)</name>
        <dbReference type="ChEBI" id="CHEBI:18420"/>
    </ligand>
</feature>
<feature type="region of interest" description="Disordered" evidence="10">
    <location>
        <begin position="316"/>
        <end position="337"/>
    </location>
</feature>
<dbReference type="InterPro" id="IPR025200">
    <property type="entry name" value="PPK_C_dom2"/>
</dbReference>
<feature type="compositionally biased region" description="Low complexity" evidence="10">
    <location>
        <begin position="171"/>
        <end position="190"/>
    </location>
</feature>
<comment type="catalytic activity">
    <reaction evidence="8 9">
        <text>[phosphate](n) + ATP = [phosphate](n+1) + ADP</text>
        <dbReference type="Rhea" id="RHEA:19573"/>
        <dbReference type="Rhea" id="RHEA-COMP:9859"/>
        <dbReference type="Rhea" id="RHEA-COMP:14280"/>
        <dbReference type="ChEBI" id="CHEBI:16838"/>
        <dbReference type="ChEBI" id="CHEBI:30616"/>
        <dbReference type="ChEBI" id="CHEBI:456216"/>
        <dbReference type="EC" id="2.7.4.1"/>
    </reaction>
</comment>
<evidence type="ECO:0000256" key="3">
    <source>
        <dbReference type="ARBA" id="ARBA00022723"/>
    </source>
</evidence>
<dbReference type="GO" id="GO:0046872">
    <property type="term" value="F:metal ion binding"/>
    <property type="evidence" value="ECO:0007669"/>
    <property type="project" value="UniProtKB-KW"/>
</dbReference>
<evidence type="ECO:0000259" key="14">
    <source>
        <dbReference type="Pfam" id="PF17941"/>
    </source>
</evidence>
<feature type="compositionally biased region" description="Low complexity" evidence="10">
    <location>
        <begin position="144"/>
        <end position="159"/>
    </location>
</feature>
<evidence type="ECO:0000259" key="11">
    <source>
        <dbReference type="Pfam" id="PF02503"/>
    </source>
</evidence>
<dbReference type="InterPro" id="IPR036832">
    <property type="entry name" value="PPK_N_dom_sf"/>
</dbReference>
<evidence type="ECO:0000256" key="4">
    <source>
        <dbReference type="ARBA" id="ARBA00022741"/>
    </source>
</evidence>
<keyword evidence="1 8" id="KW-0597">Phosphoprotein</keyword>
<dbReference type="SUPFAM" id="SSF143724">
    <property type="entry name" value="PHP14-like"/>
    <property type="match status" value="1"/>
</dbReference>
<keyword evidence="7 8" id="KW-0460">Magnesium</keyword>
<dbReference type="EMBL" id="BONZ01000015">
    <property type="protein sequence ID" value="GIH13566.1"/>
    <property type="molecule type" value="Genomic_DNA"/>
</dbReference>
<comment type="PTM">
    <text evidence="8 9">An intermediate of this reaction is the autophosphorylated ppk in which a phosphate is covalently linked to a histidine residue through a N-P bond.</text>
</comment>
<dbReference type="Pfam" id="PF13089">
    <property type="entry name" value="PP_kinase_N"/>
    <property type="match status" value="1"/>
</dbReference>
<comment type="caution">
    <text evidence="15">The sequence shown here is derived from an EMBL/GenBank/DDBJ whole genome shotgun (WGS) entry which is preliminary data.</text>
</comment>
<feature type="binding site" evidence="8">
    <location>
        <position position="805"/>
    </location>
    <ligand>
        <name>ATP</name>
        <dbReference type="ChEBI" id="CHEBI:30616"/>
    </ligand>
</feature>
<comment type="similarity">
    <text evidence="8 9">Belongs to the polyphosphate kinase 1 (PPK1) family.</text>
</comment>
<evidence type="ECO:0000256" key="10">
    <source>
        <dbReference type="SAM" id="MobiDB-lite"/>
    </source>
</evidence>
<feature type="binding site" evidence="8">
    <location>
        <position position="929"/>
    </location>
    <ligand>
        <name>ATP</name>
        <dbReference type="ChEBI" id="CHEBI:30616"/>
    </ligand>
</feature>
<keyword evidence="5 8" id="KW-0418">Kinase</keyword>
<accession>A0A8J3QQZ3</accession>